<evidence type="ECO:0000313" key="2">
    <source>
        <dbReference type="Proteomes" id="UP001141253"/>
    </source>
</evidence>
<protein>
    <submittedName>
        <fullName evidence="1">Uncharacterized protein</fullName>
    </submittedName>
</protein>
<comment type="caution">
    <text evidence="1">The sequence shown here is derived from an EMBL/GenBank/DDBJ whole genome shotgun (WGS) entry which is preliminary data.</text>
</comment>
<accession>A0ABQ8ZU38</accession>
<reference evidence="1" key="2">
    <citation type="journal article" date="2023" name="Int. J. Mol. Sci.">
        <title>De Novo Assembly and Annotation of 11 Diverse Shrub Willow (Salix) Genomes Reveals Novel Gene Organization in Sex-Linked Regions.</title>
        <authorList>
            <person name="Hyden B."/>
            <person name="Feng K."/>
            <person name="Yates T.B."/>
            <person name="Jawdy S."/>
            <person name="Cereghino C."/>
            <person name="Smart L.B."/>
            <person name="Muchero W."/>
        </authorList>
    </citation>
    <scope>NUCLEOTIDE SEQUENCE</scope>
    <source>
        <tissue evidence="1">Shoot tip</tissue>
    </source>
</reference>
<dbReference type="EMBL" id="JAPFFI010000024">
    <property type="protein sequence ID" value="KAJ6311701.1"/>
    <property type="molecule type" value="Genomic_DNA"/>
</dbReference>
<evidence type="ECO:0000313" key="1">
    <source>
        <dbReference type="EMBL" id="KAJ6311701.1"/>
    </source>
</evidence>
<keyword evidence="2" id="KW-1185">Reference proteome</keyword>
<gene>
    <name evidence="1" type="ORF">OIU77_013456</name>
</gene>
<organism evidence="1 2">
    <name type="scientific">Salix suchowensis</name>
    <dbReference type="NCBI Taxonomy" id="1278906"/>
    <lineage>
        <taxon>Eukaryota</taxon>
        <taxon>Viridiplantae</taxon>
        <taxon>Streptophyta</taxon>
        <taxon>Embryophyta</taxon>
        <taxon>Tracheophyta</taxon>
        <taxon>Spermatophyta</taxon>
        <taxon>Magnoliopsida</taxon>
        <taxon>eudicotyledons</taxon>
        <taxon>Gunneridae</taxon>
        <taxon>Pentapetalae</taxon>
        <taxon>rosids</taxon>
        <taxon>fabids</taxon>
        <taxon>Malpighiales</taxon>
        <taxon>Salicaceae</taxon>
        <taxon>Saliceae</taxon>
        <taxon>Salix</taxon>
    </lineage>
</organism>
<proteinExistence type="predicted"/>
<sequence length="118" mass="12819">MEHPSLIVAHNKAGTEHVSLKQLCLSIAAFSALSMVTRAERSLTPLSSSASAPYFCHWQSHGGATTHLLGKVSCSASTPYFCHWQSHGGATTHLLGKVSCLPLFRFHPKQLVVYKSED</sequence>
<name>A0ABQ8ZU38_9ROSI</name>
<reference evidence="1" key="1">
    <citation type="submission" date="2022-10" db="EMBL/GenBank/DDBJ databases">
        <authorList>
            <person name="Hyden B.L."/>
            <person name="Feng K."/>
            <person name="Yates T."/>
            <person name="Jawdy S."/>
            <person name="Smart L.B."/>
            <person name="Muchero W."/>
        </authorList>
    </citation>
    <scope>NUCLEOTIDE SEQUENCE</scope>
    <source>
        <tissue evidence="1">Shoot tip</tissue>
    </source>
</reference>
<dbReference type="Proteomes" id="UP001141253">
    <property type="component" value="Chromosome 10"/>
</dbReference>